<dbReference type="InterPro" id="IPR029058">
    <property type="entry name" value="AB_hydrolase_fold"/>
</dbReference>
<keyword evidence="4" id="KW-1185">Reference proteome</keyword>
<organism evidence="3 4">
    <name type="scientific">Exophiala xenobiotica</name>
    <dbReference type="NCBI Taxonomy" id="348802"/>
    <lineage>
        <taxon>Eukaryota</taxon>
        <taxon>Fungi</taxon>
        <taxon>Dikarya</taxon>
        <taxon>Ascomycota</taxon>
        <taxon>Pezizomycotina</taxon>
        <taxon>Eurotiomycetes</taxon>
        <taxon>Chaetothyriomycetidae</taxon>
        <taxon>Chaetothyriales</taxon>
        <taxon>Herpotrichiellaceae</taxon>
        <taxon>Exophiala</taxon>
    </lineage>
</organism>
<feature type="domain" description="AB hydrolase-1" evidence="2">
    <location>
        <begin position="61"/>
        <end position="214"/>
    </location>
</feature>
<name>A0A0D2CL05_9EURO</name>
<dbReference type="Pfam" id="PF12697">
    <property type="entry name" value="Abhydrolase_6"/>
    <property type="match status" value="1"/>
</dbReference>
<reference evidence="3 4" key="1">
    <citation type="submission" date="2015-01" db="EMBL/GenBank/DDBJ databases">
        <title>The Genome Sequence of Exophiala xenobiotica CBS118157.</title>
        <authorList>
            <consortium name="The Broad Institute Genomics Platform"/>
            <person name="Cuomo C."/>
            <person name="de Hoog S."/>
            <person name="Gorbushina A."/>
            <person name="Stielow B."/>
            <person name="Teixiera M."/>
            <person name="Abouelleil A."/>
            <person name="Chapman S.B."/>
            <person name="Priest M."/>
            <person name="Young S.K."/>
            <person name="Wortman J."/>
            <person name="Nusbaum C."/>
            <person name="Birren B."/>
        </authorList>
    </citation>
    <scope>NUCLEOTIDE SEQUENCE [LARGE SCALE GENOMIC DNA]</scope>
    <source>
        <strain evidence="3 4">CBS 118157</strain>
    </source>
</reference>
<feature type="compositionally biased region" description="Basic and acidic residues" evidence="1">
    <location>
        <begin position="268"/>
        <end position="277"/>
    </location>
</feature>
<evidence type="ECO:0000313" key="3">
    <source>
        <dbReference type="EMBL" id="KIW50487.1"/>
    </source>
</evidence>
<dbReference type="InterPro" id="IPR000073">
    <property type="entry name" value="AB_hydrolase_1"/>
</dbReference>
<feature type="region of interest" description="Disordered" evidence="1">
    <location>
        <begin position="264"/>
        <end position="286"/>
    </location>
</feature>
<dbReference type="EMBL" id="KN847322">
    <property type="protein sequence ID" value="KIW50487.1"/>
    <property type="molecule type" value="Genomic_DNA"/>
</dbReference>
<gene>
    <name evidence="3" type="ORF">PV05_09291</name>
</gene>
<protein>
    <recommendedName>
        <fullName evidence="2">AB hydrolase-1 domain-containing protein</fullName>
    </recommendedName>
</protein>
<dbReference type="RefSeq" id="XP_013311071.1">
    <property type="nucleotide sequence ID" value="XM_013455617.1"/>
</dbReference>
<dbReference type="Gene3D" id="3.40.50.1820">
    <property type="entry name" value="alpha/beta hydrolase"/>
    <property type="match status" value="1"/>
</dbReference>
<proteinExistence type="predicted"/>
<evidence type="ECO:0000259" key="2">
    <source>
        <dbReference type="Pfam" id="PF12697"/>
    </source>
</evidence>
<dbReference type="ESTHER" id="9euro-a0a0d2cl05">
    <property type="family name" value="MpaH"/>
</dbReference>
<evidence type="ECO:0000313" key="4">
    <source>
        <dbReference type="Proteomes" id="UP000054342"/>
    </source>
</evidence>
<dbReference type="GeneID" id="25331199"/>
<accession>A0A0D2CL05</accession>
<dbReference type="AlphaFoldDB" id="A0A0D2CL05"/>
<dbReference type="HOGENOM" id="CLU_036837_0_0_1"/>
<dbReference type="SUPFAM" id="SSF53474">
    <property type="entry name" value="alpha/beta-Hydrolases"/>
    <property type="match status" value="1"/>
</dbReference>
<dbReference type="STRING" id="348802.A0A0D2CL05"/>
<dbReference type="Proteomes" id="UP000054342">
    <property type="component" value="Unassembled WGS sequence"/>
</dbReference>
<evidence type="ECO:0000256" key="1">
    <source>
        <dbReference type="SAM" id="MobiDB-lite"/>
    </source>
</evidence>
<dbReference type="OrthoDB" id="94039at2759"/>
<sequence>MSTQYFRVVEHVVPCQHIRQYPRATANAEEDTLHMSVKQYMPLSNLKPQYGDVTIIAGHANGFPKEVYEPLWDEILHLAEAAGFGIRGIWIADVAQQGQSGVLNEDKLGNDPSWFDHPRDLLHMINVFRDQMPRPIVGIGHSMGGNHLTNLSLLHPRLLETLVLIDPVISRQNSKKNEFFAARASAKRRDRWESRESALNAFRKNKFYQKWEPRLLDLWVKYGLRELPTLLYPNSASQGEVTLTTTKFQEVATFLRLGIVADETSGPSRHETRRTRPDLTPTDDPSIPFYRPEPVITFNNLPYLRPSVLYIFGERSSLSMAQLRAEKLAVTGVGIGGSGGHPEGRVEEVLIHDAGHLIPMEKVVETAEHTVRWLGTELARWKQEDTREKEEWASYFGQKKGVPSPEYLKHMLDPDNLAEKAKL</sequence>